<keyword evidence="2" id="KW-1185">Reference proteome</keyword>
<reference evidence="1 2" key="1">
    <citation type="submission" date="2018-09" db="EMBL/GenBank/DDBJ databases">
        <title>Nocardia yunnanensis sp. nov., an actinomycete isolated from a soil sample.</title>
        <authorList>
            <person name="Zhang J."/>
        </authorList>
    </citation>
    <scope>NUCLEOTIDE SEQUENCE [LARGE SCALE GENOMIC DNA]</scope>
    <source>
        <strain evidence="1 2">CFHS0054</strain>
    </source>
</reference>
<dbReference type="RefSeq" id="WP_120740417.1">
    <property type="nucleotide sequence ID" value="NZ_CP032568.1"/>
</dbReference>
<organism evidence="1 2">
    <name type="scientific">Nocardia yunnanensis</name>
    <dbReference type="NCBI Taxonomy" id="2382165"/>
    <lineage>
        <taxon>Bacteria</taxon>
        <taxon>Bacillati</taxon>
        <taxon>Actinomycetota</taxon>
        <taxon>Actinomycetes</taxon>
        <taxon>Mycobacteriales</taxon>
        <taxon>Nocardiaceae</taxon>
        <taxon>Nocardia</taxon>
    </lineage>
</organism>
<evidence type="ECO:0000313" key="1">
    <source>
        <dbReference type="EMBL" id="AYF76679.1"/>
    </source>
</evidence>
<dbReference type="KEGG" id="nyu:D7D52_25895"/>
<dbReference type="Proteomes" id="UP000267164">
    <property type="component" value="Chromosome"/>
</dbReference>
<accession>A0A386ZJ88</accession>
<protein>
    <recommendedName>
        <fullName evidence="3">Asp23/Gls24 family envelope stress response protein</fullName>
    </recommendedName>
</protein>
<name>A0A386ZJ88_9NOCA</name>
<gene>
    <name evidence="1" type="ORF">D7D52_25895</name>
</gene>
<proteinExistence type="predicted"/>
<dbReference type="OrthoDB" id="4554885at2"/>
<dbReference type="EMBL" id="CP032568">
    <property type="protein sequence ID" value="AYF76679.1"/>
    <property type="molecule type" value="Genomic_DNA"/>
</dbReference>
<dbReference type="AlphaFoldDB" id="A0A386ZJ88"/>
<evidence type="ECO:0000313" key="2">
    <source>
        <dbReference type="Proteomes" id="UP000267164"/>
    </source>
</evidence>
<evidence type="ECO:0008006" key="3">
    <source>
        <dbReference type="Google" id="ProtNLM"/>
    </source>
</evidence>
<sequence length="103" mass="10496">MSAPVELLDALAAALEAVPGVRPMPSLTGGAWLPRALRASAIELGADLIEIRVVATELPLRPLADRVAAALAPVLAGTAWAGATVRLVVAELAADALEEAHMT</sequence>